<dbReference type="RefSeq" id="WP_066105676.1">
    <property type="nucleotide sequence ID" value="NZ_JTJL01000012.1"/>
</dbReference>
<organism evidence="2 3">
    <name type="scientific">Gallibacterium salpingitidis</name>
    <dbReference type="NCBI Taxonomy" id="505341"/>
    <lineage>
        <taxon>Bacteria</taxon>
        <taxon>Pseudomonadati</taxon>
        <taxon>Pseudomonadota</taxon>
        <taxon>Gammaproteobacteria</taxon>
        <taxon>Pasteurellales</taxon>
        <taxon>Pasteurellaceae</taxon>
        <taxon>Gallibacterium</taxon>
    </lineage>
</organism>
<accession>A0A1A7P0J9</accession>
<evidence type="ECO:0000313" key="2">
    <source>
        <dbReference type="EMBL" id="OBW95350.1"/>
    </source>
</evidence>
<dbReference type="OrthoDB" id="5682910at2"/>
<dbReference type="EMBL" id="JTJL01000012">
    <property type="protein sequence ID" value="OBW95350.1"/>
    <property type="molecule type" value="Genomic_DNA"/>
</dbReference>
<keyword evidence="3" id="KW-1185">Reference proteome</keyword>
<dbReference type="AlphaFoldDB" id="A0A1A7P0J9"/>
<feature type="transmembrane region" description="Helical" evidence="1">
    <location>
        <begin position="22"/>
        <end position="41"/>
    </location>
</feature>
<sequence length="178" mass="21028">MTKLPLKYPKGLHWYLLYLPNYMLYLVWLLLLVSIVAYPLWQNWTIHQRISALKQTLVELTSLEHKQQQILQLLQQRVSEGRDSQKNTQKLDKLHQDLTELSSEQAFTFDMQMSNKDLLRVDLRLHIAFQSFIEHFDLLFQSILANWAISSIQIERNSDPASHGLLSISIHLFSEELR</sequence>
<keyword evidence="1" id="KW-1133">Transmembrane helix</keyword>
<keyword evidence="1" id="KW-0472">Membrane</keyword>
<gene>
    <name evidence="2" type="ORF">QS62_02955</name>
</gene>
<protein>
    <recommendedName>
        <fullName evidence="4">Competence protein C</fullName>
    </recommendedName>
</protein>
<name>A0A1A7P0J9_9PAST</name>
<evidence type="ECO:0000313" key="3">
    <source>
        <dbReference type="Proteomes" id="UP000092649"/>
    </source>
</evidence>
<evidence type="ECO:0000256" key="1">
    <source>
        <dbReference type="SAM" id="Phobius"/>
    </source>
</evidence>
<keyword evidence="1" id="KW-0812">Transmembrane</keyword>
<evidence type="ECO:0008006" key="4">
    <source>
        <dbReference type="Google" id="ProtNLM"/>
    </source>
</evidence>
<proteinExistence type="predicted"/>
<comment type="caution">
    <text evidence="2">The sequence shown here is derived from an EMBL/GenBank/DDBJ whole genome shotgun (WGS) entry which is preliminary data.</text>
</comment>
<dbReference type="Proteomes" id="UP000092649">
    <property type="component" value="Unassembled WGS sequence"/>
</dbReference>
<reference evidence="2 3" key="1">
    <citation type="submission" date="2014-11" db="EMBL/GenBank/DDBJ databases">
        <title>Pan-genome of Gallibacterium spp.</title>
        <authorList>
            <person name="Kudirkiene E."/>
            <person name="Bojesen A.M."/>
        </authorList>
    </citation>
    <scope>NUCLEOTIDE SEQUENCE [LARGE SCALE GENOMIC DNA]</scope>
    <source>
        <strain evidence="2 3">F150</strain>
    </source>
</reference>